<organism evidence="2 3">
    <name type="scientific">Amycolatopsis minnesotensis</name>
    <dbReference type="NCBI Taxonomy" id="337894"/>
    <lineage>
        <taxon>Bacteria</taxon>
        <taxon>Bacillati</taxon>
        <taxon>Actinomycetota</taxon>
        <taxon>Actinomycetes</taxon>
        <taxon>Pseudonocardiales</taxon>
        <taxon>Pseudonocardiaceae</taxon>
        <taxon>Amycolatopsis</taxon>
    </lineage>
</organism>
<feature type="transmembrane region" description="Helical" evidence="1">
    <location>
        <begin position="13"/>
        <end position="33"/>
    </location>
</feature>
<feature type="transmembrane region" description="Helical" evidence="1">
    <location>
        <begin position="195"/>
        <end position="215"/>
    </location>
</feature>
<keyword evidence="1" id="KW-0472">Membrane</keyword>
<dbReference type="Proteomes" id="UP001501116">
    <property type="component" value="Unassembled WGS sequence"/>
</dbReference>
<name>A0ABN2RRE9_9PSEU</name>
<evidence type="ECO:0000313" key="2">
    <source>
        <dbReference type="EMBL" id="GAA1973612.1"/>
    </source>
</evidence>
<dbReference type="EMBL" id="BAAANN010000024">
    <property type="protein sequence ID" value="GAA1973612.1"/>
    <property type="molecule type" value="Genomic_DNA"/>
</dbReference>
<keyword evidence="1" id="KW-0812">Transmembrane</keyword>
<feature type="transmembrane region" description="Helical" evidence="1">
    <location>
        <begin position="45"/>
        <end position="71"/>
    </location>
</feature>
<comment type="caution">
    <text evidence="2">The sequence shown here is derived from an EMBL/GenBank/DDBJ whole genome shotgun (WGS) entry which is preliminary data.</text>
</comment>
<gene>
    <name evidence="2" type="ORF">GCM10009754_55660</name>
</gene>
<dbReference type="PANTHER" id="PTHR30188">
    <property type="entry name" value="ABC TRANSPORTER PERMEASE PROTEIN-RELATED"/>
    <property type="match status" value="1"/>
</dbReference>
<sequence length="263" mass="26833">MAARGRSGSVAEIGLLFGFAADTAYAAGQAVLRRRFAWRESIDQMWFLAGVTALPSILVMIPFGVVVAAQVGSLTGQIGAQSYSGAVVGLLIVGQAAPLVCALMIAGVGGSALCADLGSRTIREETDALEVMGLSVLERLVLPRIVAAVVVTMLLDSLVMAVGITASFLFQVLAGHVAPGSFLTTMTDFAHLSDFFVSQVKSAVFAVLAAGVACVKGITVKGGPAGVGNAVNETVVLAFLLVFLANVGIGELYALMAPPDGGF</sequence>
<keyword evidence="1" id="KW-1133">Transmembrane helix</keyword>
<accession>A0ABN2RRE9</accession>
<keyword evidence="3" id="KW-1185">Reference proteome</keyword>
<evidence type="ECO:0000256" key="1">
    <source>
        <dbReference type="SAM" id="Phobius"/>
    </source>
</evidence>
<reference evidence="2 3" key="1">
    <citation type="journal article" date="2019" name="Int. J. Syst. Evol. Microbiol.">
        <title>The Global Catalogue of Microorganisms (GCM) 10K type strain sequencing project: providing services to taxonomists for standard genome sequencing and annotation.</title>
        <authorList>
            <consortium name="The Broad Institute Genomics Platform"/>
            <consortium name="The Broad Institute Genome Sequencing Center for Infectious Disease"/>
            <person name="Wu L."/>
            <person name="Ma J."/>
        </authorList>
    </citation>
    <scope>NUCLEOTIDE SEQUENCE [LARGE SCALE GENOMIC DNA]</scope>
    <source>
        <strain evidence="2 3">JCM 14545</strain>
    </source>
</reference>
<protein>
    <submittedName>
        <fullName evidence="2">ABC transporter permease</fullName>
    </submittedName>
</protein>
<dbReference type="Pfam" id="PF02405">
    <property type="entry name" value="MlaE"/>
    <property type="match status" value="1"/>
</dbReference>
<dbReference type="PANTHER" id="PTHR30188:SF4">
    <property type="entry name" value="PROTEIN TRIGALACTOSYLDIACYLGLYCEROL 1, CHLOROPLASTIC"/>
    <property type="match status" value="1"/>
</dbReference>
<feature type="transmembrane region" description="Helical" evidence="1">
    <location>
        <begin position="83"/>
        <end position="113"/>
    </location>
</feature>
<dbReference type="InterPro" id="IPR030802">
    <property type="entry name" value="Permease_MalE"/>
</dbReference>
<dbReference type="RefSeq" id="WP_344425084.1">
    <property type="nucleotide sequence ID" value="NZ_BAAANN010000024.1"/>
</dbReference>
<evidence type="ECO:0000313" key="3">
    <source>
        <dbReference type="Proteomes" id="UP001501116"/>
    </source>
</evidence>
<feature type="transmembrane region" description="Helical" evidence="1">
    <location>
        <begin position="145"/>
        <end position="175"/>
    </location>
</feature>
<proteinExistence type="predicted"/>
<feature type="transmembrane region" description="Helical" evidence="1">
    <location>
        <begin position="235"/>
        <end position="256"/>
    </location>
</feature>